<evidence type="ECO:0000256" key="6">
    <source>
        <dbReference type="RuleBase" id="RU363041"/>
    </source>
</evidence>
<dbReference type="EMBL" id="JXCY01000007">
    <property type="protein sequence ID" value="KOY75883.1"/>
    <property type="molecule type" value="Genomic_DNA"/>
</dbReference>
<evidence type="ECO:0000313" key="8">
    <source>
        <dbReference type="Proteomes" id="UP000037778"/>
    </source>
</evidence>
<dbReference type="GO" id="GO:0005886">
    <property type="term" value="C:plasma membrane"/>
    <property type="evidence" value="ECO:0007669"/>
    <property type="project" value="UniProtKB-SubCell"/>
</dbReference>
<comment type="similarity">
    <text evidence="2 6">Belongs to the 4-toluene sulfonate uptake permease (TSUP) (TC 2.A.102) family.</text>
</comment>
<feature type="transmembrane region" description="Helical" evidence="6">
    <location>
        <begin position="180"/>
        <end position="197"/>
    </location>
</feature>
<dbReference type="PANTHER" id="PTHR43701:SF2">
    <property type="entry name" value="MEMBRANE TRANSPORTER PROTEIN YJNA-RELATED"/>
    <property type="match status" value="1"/>
</dbReference>
<dbReference type="InterPro" id="IPR002781">
    <property type="entry name" value="TM_pro_TauE-like"/>
</dbReference>
<accession>A0A0M9DBZ4</accession>
<dbReference type="AlphaFoldDB" id="A0A0M9DBZ4"/>
<dbReference type="InterPro" id="IPR051598">
    <property type="entry name" value="TSUP/Inactive_protease-like"/>
</dbReference>
<evidence type="ECO:0000256" key="5">
    <source>
        <dbReference type="ARBA" id="ARBA00023136"/>
    </source>
</evidence>
<organism evidence="7 8">
    <name type="scientific">Apilactobacillus kunkeei</name>
    <dbReference type="NCBI Taxonomy" id="148814"/>
    <lineage>
        <taxon>Bacteria</taxon>
        <taxon>Bacillati</taxon>
        <taxon>Bacillota</taxon>
        <taxon>Bacilli</taxon>
        <taxon>Lactobacillales</taxon>
        <taxon>Lactobacillaceae</taxon>
        <taxon>Apilactobacillus</taxon>
    </lineage>
</organism>
<evidence type="ECO:0000313" key="7">
    <source>
        <dbReference type="EMBL" id="KOY75883.1"/>
    </source>
</evidence>
<feature type="transmembrane region" description="Helical" evidence="6">
    <location>
        <begin position="204"/>
        <end position="222"/>
    </location>
</feature>
<feature type="transmembrane region" description="Helical" evidence="6">
    <location>
        <begin position="101"/>
        <end position="118"/>
    </location>
</feature>
<dbReference type="Proteomes" id="UP000037778">
    <property type="component" value="Unassembled WGS sequence"/>
</dbReference>
<gene>
    <name evidence="7" type="ORF">RZ71_03040</name>
</gene>
<evidence type="ECO:0000256" key="4">
    <source>
        <dbReference type="ARBA" id="ARBA00022989"/>
    </source>
</evidence>
<name>A0A0M9DBZ4_9LACO</name>
<protein>
    <recommendedName>
        <fullName evidence="6">Probable membrane transporter protein</fullName>
    </recommendedName>
</protein>
<keyword evidence="4 6" id="KW-1133">Transmembrane helix</keyword>
<comment type="subcellular location">
    <subcellularLocation>
        <location evidence="6">Cell membrane</location>
        <topology evidence="6">Multi-pass membrane protein</topology>
    </subcellularLocation>
    <subcellularLocation>
        <location evidence="1">Membrane</location>
        <topology evidence="1">Multi-pass membrane protein</topology>
    </subcellularLocation>
</comment>
<evidence type="ECO:0000256" key="1">
    <source>
        <dbReference type="ARBA" id="ARBA00004141"/>
    </source>
</evidence>
<sequence length="252" mass="25844">MIMSSIIFLVVFGVAVGMLTILLGGGGGAIYLGILTGVIGLNAANAASTSLVTSLPPLIIGAISYYRQGKIDVKIGNQMLIAALPSVVVGSILSHFIPDSFYKWIIGLIMIILGVNMLRKTKPVSESAIDNNGNDRLKASLYGCLAGLMVGVAGMSGGAVITAGLFILGLETFNATATSTYVLAFMSTVGMLFHLAGGSIDWHAGLPLTAGAIVGAIVAPMLASGLAKSSISKYLKPFIGIMLVLLGIKSLL</sequence>
<keyword evidence="6" id="KW-1003">Cell membrane</keyword>
<reference evidence="7 8" key="1">
    <citation type="journal article" date="2015" name="Genome Biol. Evol.">
        <title>Functionally Structured Genomes in Lactobacillus kunkeei Colonizing the Honey Crop and Food Products of Honeybees and Stingless Bees.</title>
        <authorList>
            <person name="Tamarit D."/>
            <person name="Ellegaard K.M."/>
            <person name="Wikander J."/>
            <person name="Olofsson T."/>
            <person name="Vasquez A."/>
            <person name="Andersson S.G."/>
        </authorList>
    </citation>
    <scope>NUCLEOTIDE SEQUENCE [LARGE SCALE GENOMIC DNA]</scope>
    <source>
        <strain evidence="7 8">LAko</strain>
    </source>
</reference>
<keyword evidence="5 6" id="KW-0472">Membrane</keyword>
<keyword evidence="8" id="KW-1185">Reference proteome</keyword>
<feature type="transmembrane region" description="Helical" evidence="6">
    <location>
        <begin position="139"/>
        <end position="168"/>
    </location>
</feature>
<evidence type="ECO:0000256" key="3">
    <source>
        <dbReference type="ARBA" id="ARBA00022692"/>
    </source>
</evidence>
<keyword evidence="3 6" id="KW-0812">Transmembrane</keyword>
<dbReference type="PATRIC" id="fig|148814.8.peg.1229"/>
<evidence type="ECO:0000256" key="2">
    <source>
        <dbReference type="ARBA" id="ARBA00009142"/>
    </source>
</evidence>
<proteinExistence type="inferred from homology"/>
<feature type="transmembrane region" description="Helical" evidence="6">
    <location>
        <begin position="46"/>
        <end position="66"/>
    </location>
</feature>
<dbReference type="Pfam" id="PF01925">
    <property type="entry name" value="TauE"/>
    <property type="match status" value="1"/>
</dbReference>
<dbReference type="PANTHER" id="PTHR43701">
    <property type="entry name" value="MEMBRANE TRANSPORTER PROTEIN MJ0441-RELATED"/>
    <property type="match status" value="1"/>
</dbReference>
<comment type="caution">
    <text evidence="7">The sequence shown here is derived from an EMBL/GenBank/DDBJ whole genome shotgun (WGS) entry which is preliminary data.</text>
</comment>
<feature type="transmembrane region" description="Helical" evidence="6">
    <location>
        <begin position="78"/>
        <end position="95"/>
    </location>
</feature>
<feature type="transmembrane region" description="Helical" evidence="6">
    <location>
        <begin position="7"/>
        <end position="34"/>
    </location>
</feature>